<accession>A0A6S6PLJ1</accession>
<evidence type="ECO:0008006" key="3">
    <source>
        <dbReference type="Google" id="ProtNLM"/>
    </source>
</evidence>
<dbReference type="Pfam" id="PF09485">
    <property type="entry name" value="CRISPR_Cse2"/>
    <property type="match status" value="1"/>
</dbReference>
<dbReference type="NCBIfam" id="TIGR02548">
    <property type="entry name" value="casB_cse2"/>
    <property type="match status" value="1"/>
</dbReference>
<dbReference type="Gene3D" id="1.10.520.40">
    <property type="entry name" value="CRISPR-associated protein Cse2"/>
    <property type="match status" value="1"/>
</dbReference>
<dbReference type="EMBL" id="AP023326">
    <property type="protein sequence ID" value="BCI67686.1"/>
    <property type="molecule type" value="Genomic_DNA"/>
</dbReference>
<proteinExistence type="predicted"/>
<sequence>MSGEEKEPGTAAFGWWAEYLEPRDTYPAARALAARLRRAGPIEALCEPAVHKLAQALHVTGGPAETEKLVRLACLLAEVRERDAVPLAHRLGGKEPVLSHARFEKLMRAEGENLTDLMRRAIVMADRRCNVGALARDLWYWNDRTRTNWCFGYFHADAPQNDSKQTA</sequence>
<dbReference type="Proteomes" id="UP000515220">
    <property type="component" value="Chromosome"/>
</dbReference>
<name>A0A6S6PLJ1_ACEAC</name>
<dbReference type="RefSeq" id="WP_099347055.1">
    <property type="nucleotide sequence ID" value="NZ_AP023326.1"/>
</dbReference>
<reference evidence="1 2" key="1">
    <citation type="submission" date="2020-07" db="EMBL/GenBank/DDBJ databases">
        <title>Complete Genome Sequence of an acetic acid bacterium, Acetobacter aceti JCM20276.</title>
        <authorList>
            <person name="Hirose Y."/>
            <person name="Mihara H."/>
        </authorList>
    </citation>
    <scope>NUCLEOTIDE SEQUENCE [LARGE SCALE GENOMIC DNA]</scope>
    <source>
        <strain evidence="1 2">JCM20276</strain>
    </source>
</reference>
<evidence type="ECO:0000313" key="2">
    <source>
        <dbReference type="Proteomes" id="UP000515220"/>
    </source>
</evidence>
<protein>
    <recommendedName>
        <fullName evidence="3">Type I-E CRISPR-associated protein Cse2/CasB</fullName>
    </recommendedName>
</protein>
<dbReference type="CDD" id="cd09731">
    <property type="entry name" value="Cse2_I-E"/>
    <property type="match status" value="1"/>
</dbReference>
<dbReference type="AlphaFoldDB" id="A0A6S6PLJ1"/>
<organism evidence="1 2">
    <name type="scientific">Acetobacter aceti</name>
    <dbReference type="NCBI Taxonomy" id="435"/>
    <lineage>
        <taxon>Bacteria</taxon>
        <taxon>Pseudomonadati</taxon>
        <taxon>Pseudomonadota</taxon>
        <taxon>Alphaproteobacteria</taxon>
        <taxon>Acetobacterales</taxon>
        <taxon>Acetobacteraceae</taxon>
        <taxon>Acetobacter</taxon>
        <taxon>Acetobacter subgen. Acetobacter</taxon>
    </lineage>
</organism>
<dbReference type="InterPro" id="IPR013382">
    <property type="entry name" value="CRISPR-assoc_prot_Cse2"/>
</dbReference>
<evidence type="ECO:0000313" key="1">
    <source>
        <dbReference type="EMBL" id="BCI67686.1"/>
    </source>
</evidence>
<dbReference type="InterPro" id="IPR038287">
    <property type="entry name" value="Cse2_sf"/>
</dbReference>
<gene>
    <name evidence="1" type="ORF">AAJCM20276_23100</name>
</gene>